<dbReference type="PROSITE" id="PS51269">
    <property type="entry name" value="COMM"/>
    <property type="match status" value="1"/>
</dbReference>
<proteinExistence type="inferred from homology"/>
<sequence length="84" mass="9817">MRKIKDIRWRVNVILSSRDCSRVVEPIVYVELIMEDGDVEALEMSETKFHYLRQNVALLLREVETVKRKGTNILRLLSQESSGL</sequence>
<organism evidence="3 4">
    <name type="scientific">Apolygus lucorum</name>
    <name type="common">Small green plant bug</name>
    <name type="synonym">Lygocoris lucorum</name>
    <dbReference type="NCBI Taxonomy" id="248454"/>
    <lineage>
        <taxon>Eukaryota</taxon>
        <taxon>Metazoa</taxon>
        <taxon>Ecdysozoa</taxon>
        <taxon>Arthropoda</taxon>
        <taxon>Hexapoda</taxon>
        <taxon>Insecta</taxon>
        <taxon>Pterygota</taxon>
        <taxon>Neoptera</taxon>
        <taxon>Paraneoptera</taxon>
        <taxon>Hemiptera</taxon>
        <taxon>Heteroptera</taxon>
        <taxon>Panheteroptera</taxon>
        <taxon>Cimicomorpha</taxon>
        <taxon>Miridae</taxon>
        <taxon>Mirini</taxon>
        <taxon>Apolygus</taxon>
    </lineage>
</organism>
<keyword evidence="4" id="KW-1185">Reference proteome</keyword>
<comment type="caution">
    <text evidence="3">The sequence shown here is derived from an EMBL/GenBank/DDBJ whole genome shotgun (WGS) entry which is preliminary data.</text>
</comment>
<comment type="similarity">
    <text evidence="2">Belongs to the COMM domain-containing protein 5 family.</text>
</comment>
<dbReference type="InterPro" id="IPR017920">
    <property type="entry name" value="COMM"/>
</dbReference>
<dbReference type="InterPro" id="IPR037357">
    <property type="entry name" value="COMMD5"/>
</dbReference>
<evidence type="ECO:0000313" key="4">
    <source>
        <dbReference type="Proteomes" id="UP000466442"/>
    </source>
</evidence>
<dbReference type="AlphaFoldDB" id="A0A6A4JRI6"/>
<evidence type="ECO:0000256" key="1">
    <source>
        <dbReference type="ARBA" id="ARBA00016556"/>
    </source>
</evidence>
<dbReference type="OrthoDB" id="203754at2759"/>
<dbReference type="PANTHER" id="PTHR15666">
    <property type="entry name" value="COMM DOMAIN CONTAINING PROTEIN 5"/>
    <property type="match status" value="1"/>
</dbReference>
<name>A0A6A4JRI6_APOLU</name>
<protein>
    <recommendedName>
        <fullName evidence="1">COMM domain-containing protein 5</fullName>
    </recommendedName>
</protein>
<gene>
    <name evidence="3" type="ORF">GE061_019580</name>
</gene>
<evidence type="ECO:0000313" key="3">
    <source>
        <dbReference type="EMBL" id="KAF6205408.1"/>
    </source>
</evidence>
<dbReference type="GO" id="GO:0005634">
    <property type="term" value="C:nucleus"/>
    <property type="evidence" value="ECO:0007669"/>
    <property type="project" value="TreeGrafter"/>
</dbReference>
<reference evidence="3" key="1">
    <citation type="journal article" date="2021" name="Mol. Ecol. Resour.">
        <title>Apolygus lucorum genome provides insights into omnivorousness and mesophyll feeding.</title>
        <authorList>
            <person name="Liu Y."/>
            <person name="Liu H."/>
            <person name="Wang H."/>
            <person name="Huang T."/>
            <person name="Liu B."/>
            <person name="Yang B."/>
            <person name="Yin L."/>
            <person name="Li B."/>
            <person name="Zhang Y."/>
            <person name="Zhang S."/>
            <person name="Jiang F."/>
            <person name="Zhang X."/>
            <person name="Ren Y."/>
            <person name="Wang B."/>
            <person name="Wang S."/>
            <person name="Lu Y."/>
            <person name="Wu K."/>
            <person name="Fan W."/>
            <person name="Wang G."/>
        </authorList>
    </citation>
    <scope>NUCLEOTIDE SEQUENCE</scope>
    <source>
        <strain evidence="3">12Hb</strain>
    </source>
</reference>
<dbReference type="PANTHER" id="PTHR15666:SF1">
    <property type="entry name" value="COMM DOMAIN-CONTAINING PROTEIN 5"/>
    <property type="match status" value="1"/>
</dbReference>
<dbReference type="EMBL" id="WIXP02000009">
    <property type="protein sequence ID" value="KAF6205408.1"/>
    <property type="molecule type" value="Genomic_DNA"/>
</dbReference>
<dbReference type="Pfam" id="PF07258">
    <property type="entry name" value="COMM_domain"/>
    <property type="match status" value="1"/>
</dbReference>
<evidence type="ECO:0000256" key="2">
    <source>
        <dbReference type="ARBA" id="ARBA00093452"/>
    </source>
</evidence>
<accession>A0A6A4JRI6</accession>
<dbReference type="Proteomes" id="UP000466442">
    <property type="component" value="Linkage Group LG9"/>
</dbReference>